<sequence>MEKVVSMAASVSALQMQRGQSCAGAADVNVVTKQWLPASGLMEARVSRRRS</sequence>
<evidence type="ECO:0000313" key="1">
    <source>
        <dbReference type="EMBL" id="QCE10244.1"/>
    </source>
</evidence>
<proteinExistence type="predicted"/>
<keyword evidence="2" id="KW-1185">Reference proteome</keyword>
<accession>A0A4D6NBY2</accession>
<dbReference type="AlphaFoldDB" id="A0A4D6NBY2"/>
<evidence type="ECO:0000313" key="2">
    <source>
        <dbReference type="Proteomes" id="UP000501690"/>
    </source>
</evidence>
<dbReference type="EMBL" id="CP039354">
    <property type="protein sequence ID" value="QCE10244.1"/>
    <property type="molecule type" value="Genomic_DNA"/>
</dbReference>
<name>A0A4D6NBY2_VIGUN</name>
<protein>
    <submittedName>
        <fullName evidence="1">Uncharacterized protein</fullName>
    </submittedName>
</protein>
<dbReference type="Proteomes" id="UP000501690">
    <property type="component" value="Linkage Group LG10"/>
</dbReference>
<reference evidence="1 2" key="1">
    <citation type="submission" date="2019-04" db="EMBL/GenBank/DDBJ databases">
        <title>An improved genome assembly and genetic linkage map for asparagus bean, Vigna unguiculata ssp. sesquipedialis.</title>
        <authorList>
            <person name="Xia Q."/>
            <person name="Zhang R."/>
            <person name="Dong Y."/>
        </authorList>
    </citation>
    <scope>NUCLEOTIDE SEQUENCE [LARGE SCALE GENOMIC DNA]</scope>
    <source>
        <tissue evidence="1">Leaf</tissue>
    </source>
</reference>
<organism evidence="1 2">
    <name type="scientific">Vigna unguiculata</name>
    <name type="common">Cowpea</name>
    <dbReference type="NCBI Taxonomy" id="3917"/>
    <lineage>
        <taxon>Eukaryota</taxon>
        <taxon>Viridiplantae</taxon>
        <taxon>Streptophyta</taxon>
        <taxon>Embryophyta</taxon>
        <taxon>Tracheophyta</taxon>
        <taxon>Spermatophyta</taxon>
        <taxon>Magnoliopsida</taxon>
        <taxon>eudicotyledons</taxon>
        <taxon>Gunneridae</taxon>
        <taxon>Pentapetalae</taxon>
        <taxon>rosids</taxon>
        <taxon>fabids</taxon>
        <taxon>Fabales</taxon>
        <taxon>Fabaceae</taxon>
        <taxon>Papilionoideae</taxon>
        <taxon>50 kb inversion clade</taxon>
        <taxon>NPAAA clade</taxon>
        <taxon>indigoferoid/millettioid clade</taxon>
        <taxon>Phaseoleae</taxon>
        <taxon>Vigna</taxon>
    </lineage>
</organism>
<gene>
    <name evidence="1" type="ORF">DEO72_LG10g1472</name>
</gene>